<gene>
    <name evidence="2" type="ORF">SAMN05421867_10771</name>
</gene>
<evidence type="ECO:0000313" key="2">
    <source>
        <dbReference type="EMBL" id="SFB11180.1"/>
    </source>
</evidence>
<feature type="compositionally biased region" description="Polar residues" evidence="1">
    <location>
        <begin position="1"/>
        <end position="25"/>
    </location>
</feature>
<evidence type="ECO:0000313" key="3">
    <source>
        <dbReference type="Proteomes" id="UP000199012"/>
    </source>
</evidence>
<dbReference type="AlphaFoldDB" id="A0A1I0YF74"/>
<reference evidence="2 3" key="1">
    <citation type="submission" date="2016-10" db="EMBL/GenBank/DDBJ databases">
        <authorList>
            <person name="de Groot N.N."/>
        </authorList>
    </citation>
    <scope>NUCLEOTIDE SEQUENCE [LARGE SCALE GENOMIC DNA]</scope>
    <source>
        <strain evidence="2 3">CGMCC 4.6945</strain>
    </source>
</reference>
<evidence type="ECO:0000256" key="1">
    <source>
        <dbReference type="SAM" id="MobiDB-lite"/>
    </source>
</evidence>
<name>A0A1I0YF74_9CELL</name>
<accession>A0A1I0YF74</accession>
<sequence>MNPTSEQSTDVTTELESERWTSVSNPIRVRI</sequence>
<feature type="region of interest" description="Disordered" evidence="1">
    <location>
        <begin position="1"/>
        <end position="31"/>
    </location>
</feature>
<keyword evidence="3" id="KW-1185">Reference proteome</keyword>
<organism evidence="2 3">
    <name type="scientific">Cellulomonas marina</name>
    <dbReference type="NCBI Taxonomy" id="988821"/>
    <lineage>
        <taxon>Bacteria</taxon>
        <taxon>Bacillati</taxon>
        <taxon>Actinomycetota</taxon>
        <taxon>Actinomycetes</taxon>
        <taxon>Micrococcales</taxon>
        <taxon>Cellulomonadaceae</taxon>
        <taxon>Cellulomonas</taxon>
    </lineage>
</organism>
<dbReference type="Proteomes" id="UP000199012">
    <property type="component" value="Unassembled WGS sequence"/>
</dbReference>
<proteinExistence type="predicted"/>
<protein>
    <submittedName>
        <fullName evidence="2">Uncharacterized protein</fullName>
    </submittedName>
</protein>
<dbReference type="EMBL" id="FOKA01000007">
    <property type="protein sequence ID" value="SFB11180.1"/>
    <property type="molecule type" value="Genomic_DNA"/>
</dbReference>